<comment type="cofactor">
    <cofactor evidence="12">
        <name>[4Fe-4S] cluster</name>
        <dbReference type="ChEBI" id="CHEBI:49883"/>
    </cofactor>
    <text evidence="12">Binds 3 [4Fe-4S] clusters per subunit.</text>
</comment>
<dbReference type="Pfam" id="PF10371">
    <property type="entry name" value="EKR"/>
    <property type="match status" value="1"/>
</dbReference>
<evidence type="ECO:0000256" key="9">
    <source>
        <dbReference type="PIRNR" id="PIRNR000159"/>
    </source>
</evidence>
<dbReference type="InterPro" id="IPR033412">
    <property type="entry name" value="PFOR_II"/>
</dbReference>
<feature type="binding site" evidence="10">
    <location>
        <position position="819"/>
    </location>
    <ligand>
        <name>thiamine diphosphate</name>
        <dbReference type="ChEBI" id="CHEBI:58937"/>
    </ligand>
</feature>
<dbReference type="InterPro" id="IPR037112">
    <property type="entry name" value="Pyrv-flavodox_OxR_EKR_sf"/>
</dbReference>
<dbReference type="InterPro" id="IPR019752">
    <property type="entry name" value="Pyrv/ketoisovalerate_OxRed_cat"/>
</dbReference>
<feature type="site" description="Important for catalytic activity" evidence="11">
    <location>
        <position position="66"/>
    </location>
</feature>
<dbReference type="GO" id="GO:0051539">
    <property type="term" value="F:4 iron, 4 sulfur cluster binding"/>
    <property type="evidence" value="ECO:0007669"/>
    <property type="project" value="UniProtKB-KW"/>
</dbReference>
<feature type="binding site" evidence="10">
    <location>
        <begin position="995"/>
        <end position="1000"/>
    </location>
    <ligand>
        <name>thiamine diphosphate</name>
        <dbReference type="ChEBI" id="CHEBI:58937"/>
    </ligand>
</feature>
<dbReference type="FunFam" id="3.40.50.920:FF:000007">
    <property type="entry name" value="Pyruvate:ferredoxin (Flavodoxin) oxidoreductase"/>
    <property type="match status" value="1"/>
</dbReference>
<dbReference type="InterPro" id="IPR029061">
    <property type="entry name" value="THDP-binding"/>
</dbReference>
<dbReference type="InterPro" id="IPR002880">
    <property type="entry name" value="Pyrv_Fd/Flavodoxin_OxRdtase_N"/>
</dbReference>
<dbReference type="Gene3D" id="3.30.70.20">
    <property type="match status" value="1"/>
</dbReference>
<feature type="domain" description="4Fe-4S ferredoxin-type" evidence="13">
    <location>
        <begin position="681"/>
        <end position="710"/>
    </location>
</feature>
<gene>
    <name evidence="14" type="primary">porA_1</name>
    <name evidence="14" type="ORF">NCTC12858_01353</name>
</gene>
<keyword evidence="3 12" id="KW-0004">4Fe-4S</keyword>
<dbReference type="InterPro" id="IPR009014">
    <property type="entry name" value="Transketo_C/PFOR_II"/>
</dbReference>
<keyword evidence="5 9" id="KW-0249">Electron transport</keyword>
<dbReference type="GO" id="GO:0022900">
    <property type="term" value="P:electron transport chain"/>
    <property type="evidence" value="ECO:0007669"/>
    <property type="project" value="InterPro"/>
</dbReference>
<dbReference type="PANTHER" id="PTHR32154:SF0">
    <property type="entry name" value="PYRUVATE-FLAVODOXIN OXIDOREDUCTASE-RELATED"/>
    <property type="match status" value="1"/>
</dbReference>
<feature type="binding site" evidence="12">
    <location>
        <position position="1075"/>
    </location>
    <ligand>
        <name>[4Fe-4S] cluster</name>
        <dbReference type="ChEBI" id="CHEBI:49883"/>
        <label>3</label>
    </ligand>
</feature>
<feature type="binding site" evidence="12">
    <location>
        <position position="744"/>
    </location>
    <ligand>
        <name>[4Fe-4S] cluster</name>
        <dbReference type="ChEBI" id="CHEBI:49883"/>
        <label>2</label>
    </ligand>
</feature>
<evidence type="ECO:0000256" key="2">
    <source>
        <dbReference type="ARBA" id="ARBA00022448"/>
    </source>
</evidence>
<keyword evidence="6 9" id="KW-0560">Oxidoreductase</keyword>
<dbReference type="InterPro" id="IPR050722">
    <property type="entry name" value="Pyruvate:ferred/Flavod_OxRd"/>
</dbReference>
<dbReference type="FunFam" id="3.40.50.970:FF:000041">
    <property type="entry name" value="Pyruvate:ferredoxin (Flavodoxin) oxidoreductase"/>
    <property type="match status" value="1"/>
</dbReference>
<proteinExistence type="inferred from homology"/>
<dbReference type="CDD" id="cd07034">
    <property type="entry name" value="TPP_PYR_PFOR_IOR-alpha_like"/>
    <property type="match status" value="1"/>
</dbReference>
<keyword evidence="7 12" id="KW-0408">Iron</keyword>
<feature type="binding site" evidence="12">
    <location>
        <position position="814"/>
    </location>
    <ligand>
        <name>[4Fe-4S] cluster</name>
        <dbReference type="ChEBI" id="CHEBI:49883"/>
        <label>3</label>
    </ligand>
</feature>
<feature type="binding site" evidence="12">
    <location>
        <position position="696"/>
    </location>
    <ligand>
        <name>[4Fe-4S] cluster</name>
        <dbReference type="ChEBI" id="CHEBI:49883"/>
        <label>1</label>
    </ligand>
</feature>
<keyword evidence="2 9" id="KW-0813">Transport</keyword>
<keyword evidence="4 12" id="KW-0479">Metal-binding</keyword>
<feature type="binding site" evidence="12">
    <location>
        <position position="817"/>
    </location>
    <ligand>
        <name>[4Fe-4S] cluster</name>
        <dbReference type="ChEBI" id="CHEBI:49883"/>
        <label>3</label>
    </ligand>
</feature>
<feature type="binding site" evidence="12">
    <location>
        <position position="747"/>
    </location>
    <ligand>
        <name>[4Fe-4S] cluster</name>
        <dbReference type="ChEBI" id="CHEBI:49883"/>
        <label>2</label>
    </ligand>
</feature>
<dbReference type="InterPro" id="IPR002869">
    <property type="entry name" value="Pyrv_flavodox_OxRed_cen"/>
</dbReference>
<dbReference type="Gene3D" id="4.10.780.10">
    <property type="entry name" value="Pyruvate-flavodoxin oxidoreductase, EKR domain"/>
    <property type="match status" value="1"/>
</dbReference>
<feature type="binding site" evidence="12">
    <location>
        <position position="750"/>
    </location>
    <ligand>
        <name>[4Fe-4S] cluster</name>
        <dbReference type="ChEBI" id="CHEBI:49883"/>
        <label>2</label>
    </ligand>
</feature>
<feature type="domain" description="4Fe-4S ferredoxin-type" evidence="13">
    <location>
        <begin position="735"/>
        <end position="768"/>
    </location>
</feature>
<feature type="binding site" evidence="12">
    <location>
        <position position="842"/>
    </location>
    <ligand>
        <name>[4Fe-4S] cluster</name>
        <dbReference type="ChEBI" id="CHEBI:49883"/>
        <label>3</label>
    </ligand>
</feature>
<dbReference type="SUPFAM" id="SSF53323">
    <property type="entry name" value="Pyruvate-ferredoxin oxidoreductase, PFOR, domain III"/>
    <property type="match status" value="1"/>
</dbReference>
<feature type="binding site" evidence="12">
    <location>
        <position position="754"/>
    </location>
    <ligand>
        <name>[4Fe-4S] cluster</name>
        <dbReference type="ChEBI" id="CHEBI:49883"/>
        <label>1</label>
    </ligand>
</feature>
<dbReference type="Gene3D" id="3.40.50.970">
    <property type="match status" value="2"/>
</dbReference>
<evidence type="ECO:0000256" key="7">
    <source>
        <dbReference type="ARBA" id="ARBA00023004"/>
    </source>
</evidence>
<dbReference type="GO" id="GO:0019164">
    <property type="term" value="F:pyruvate synthase activity"/>
    <property type="evidence" value="ECO:0007669"/>
    <property type="project" value="UniProtKB-EC"/>
</dbReference>
<accession>A0A2X4PNP8</accession>
<dbReference type="Gene3D" id="3.40.920.10">
    <property type="entry name" value="Pyruvate-ferredoxin oxidoreductase, PFOR, domain III"/>
    <property type="match status" value="1"/>
</dbReference>
<evidence type="ECO:0000256" key="10">
    <source>
        <dbReference type="PIRSR" id="PIRSR000159-1"/>
    </source>
</evidence>
<dbReference type="EMBL" id="LS483447">
    <property type="protein sequence ID" value="SQH73493.1"/>
    <property type="molecule type" value="Genomic_DNA"/>
</dbReference>
<feature type="site" description="Important for catalytic activity" evidence="11">
    <location>
        <position position="33"/>
    </location>
</feature>
<keyword evidence="15" id="KW-1185">Reference proteome</keyword>
<dbReference type="GO" id="GO:0005506">
    <property type="term" value="F:iron ion binding"/>
    <property type="evidence" value="ECO:0007669"/>
    <property type="project" value="InterPro"/>
</dbReference>
<dbReference type="EC" id="1.2.7.1" evidence="14"/>
<organism evidence="14 15">
    <name type="scientific">Porphyromonas crevioricanis</name>
    <dbReference type="NCBI Taxonomy" id="393921"/>
    <lineage>
        <taxon>Bacteria</taxon>
        <taxon>Pseudomonadati</taxon>
        <taxon>Bacteroidota</taxon>
        <taxon>Bacteroidia</taxon>
        <taxon>Bacteroidales</taxon>
        <taxon>Porphyromonadaceae</taxon>
        <taxon>Porphyromonas</taxon>
    </lineage>
</organism>
<dbReference type="InterPro" id="IPR011895">
    <property type="entry name" value="Pyrv_flavodox_OxRed"/>
</dbReference>
<dbReference type="SUPFAM" id="SSF52518">
    <property type="entry name" value="Thiamin diphosphate-binding fold (THDP-binding)"/>
    <property type="match status" value="2"/>
</dbReference>
<dbReference type="AlphaFoldDB" id="A0A2X4PNP8"/>
<dbReference type="FunFam" id="3.30.70.20:FF:000022">
    <property type="entry name" value="Pyruvate:ferredoxin (Flavodoxin) oxidoreductase"/>
    <property type="match status" value="1"/>
</dbReference>
<dbReference type="CDD" id="cd03377">
    <property type="entry name" value="TPP_PFOR_PNO"/>
    <property type="match status" value="1"/>
</dbReference>
<evidence type="ECO:0000313" key="14">
    <source>
        <dbReference type="EMBL" id="SQH73493.1"/>
    </source>
</evidence>
<dbReference type="PANTHER" id="PTHR32154">
    <property type="entry name" value="PYRUVATE-FLAVODOXIN OXIDOREDUCTASE-RELATED"/>
    <property type="match status" value="1"/>
</dbReference>
<dbReference type="Proteomes" id="UP000249300">
    <property type="component" value="Chromosome 1"/>
</dbReference>
<evidence type="ECO:0000313" key="15">
    <source>
        <dbReference type="Proteomes" id="UP000249300"/>
    </source>
</evidence>
<reference evidence="14 15" key="1">
    <citation type="submission" date="2018-06" db="EMBL/GenBank/DDBJ databases">
        <authorList>
            <consortium name="Pathogen Informatics"/>
            <person name="Doyle S."/>
        </authorList>
    </citation>
    <scope>NUCLEOTIDE SEQUENCE [LARGE SCALE GENOMIC DNA]</scope>
    <source>
        <strain evidence="14 15">NCTC12858</strain>
    </source>
</reference>
<dbReference type="InterPro" id="IPR017896">
    <property type="entry name" value="4Fe4S_Fe-S-bd"/>
</dbReference>
<evidence type="ECO:0000256" key="11">
    <source>
        <dbReference type="PIRSR" id="PIRSR000159-2"/>
    </source>
</evidence>
<dbReference type="Pfam" id="PF01855">
    <property type="entry name" value="POR_N"/>
    <property type="match status" value="1"/>
</dbReference>
<evidence type="ECO:0000259" key="13">
    <source>
        <dbReference type="PROSITE" id="PS51379"/>
    </source>
</evidence>
<feature type="binding site" evidence="12">
    <location>
        <position position="690"/>
    </location>
    <ligand>
        <name>[4Fe-4S] cluster</name>
        <dbReference type="ChEBI" id="CHEBI:49883"/>
        <label>1</label>
    </ligand>
</feature>
<feature type="binding site" evidence="12">
    <location>
        <position position="693"/>
    </location>
    <ligand>
        <name>[4Fe-4S] cluster</name>
        <dbReference type="ChEBI" id="CHEBI:49883"/>
        <label>1</label>
    </ligand>
</feature>
<comment type="similarity">
    <text evidence="1 9">Belongs to the pyruvate:ferredoxin/flavodoxin oxidoreductase family.</text>
</comment>
<name>A0A2X4PNP8_9PORP</name>
<dbReference type="SMART" id="SM00890">
    <property type="entry name" value="EKR"/>
    <property type="match status" value="1"/>
</dbReference>
<dbReference type="SUPFAM" id="SSF54862">
    <property type="entry name" value="4Fe-4S ferredoxins"/>
    <property type="match status" value="1"/>
</dbReference>
<evidence type="ECO:0000256" key="6">
    <source>
        <dbReference type="ARBA" id="ARBA00023002"/>
    </source>
</evidence>
<feature type="binding site" evidence="10">
    <location>
        <position position="66"/>
    </location>
    <ligand>
        <name>thiamine diphosphate</name>
        <dbReference type="ChEBI" id="CHEBI:58937"/>
    </ligand>
</feature>
<feature type="binding site" evidence="10">
    <location>
        <begin position="966"/>
        <end position="969"/>
    </location>
    <ligand>
        <name>thiamine diphosphate</name>
        <dbReference type="ChEBI" id="CHEBI:58937"/>
    </ligand>
</feature>
<dbReference type="PROSITE" id="PS00198">
    <property type="entry name" value="4FE4S_FER_1"/>
    <property type="match status" value="1"/>
</dbReference>
<dbReference type="SUPFAM" id="SSF52922">
    <property type="entry name" value="TK C-terminal domain-like"/>
    <property type="match status" value="1"/>
</dbReference>
<evidence type="ECO:0000256" key="8">
    <source>
        <dbReference type="ARBA" id="ARBA00023014"/>
    </source>
</evidence>
<evidence type="ECO:0000256" key="1">
    <source>
        <dbReference type="ARBA" id="ARBA00009032"/>
    </source>
</evidence>
<dbReference type="FunFam" id="3.40.50.970:FF:000012">
    <property type="entry name" value="Pyruvate:ferredoxin (Flavodoxin) oxidoreductase"/>
    <property type="match status" value="1"/>
</dbReference>
<feature type="binding site" evidence="12">
    <location>
        <position position="700"/>
    </location>
    <ligand>
        <name>[4Fe-4S] cluster</name>
        <dbReference type="ChEBI" id="CHEBI:49883"/>
        <label>2</label>
    </ligand>
</feature>
<dbReference type="GO" id="GO:0006979">
    <property type="term" value="P:response to oxidative stress"/>
    <property type="evidence" value="ECO:0007669"/>
    <property type="project" value="TreeGrafter"/>
</dbReference>
<feature type="site" description="Important for catalytic activity" evidence="11">
    <location>
        <position position="116"/>
    </location>
</feature>
<keyword evidence="8 12" id="KW-0411">Iron-sulfur</keyword>
<dbReference type="PROSITE" id="PS51379">
    <property type="entry name" value="4FE4S_FER_2"/>
    <property type="match status" value="2"/>
</dbReference>
<dbReference type="GO" id="GO:0030976">
    <property type="term" value="F:thiamine pyrophosphate binding"/>
    <property type="evidence" value="ECO:0007669"/>
    <property type="project" value="InterPro"/>
</dbReference>
<dbReference type="Gene3D" id="3.40.50.920">
    <property type="match status" value="1"/>
</dbReference>
<evidence type="ECO:0000256" key="5">
    <source>
        <dbReference type="ARBA" id="ARBA00022982"/>
    </source>
</evidence>
<sequence length="1181" mass="130816">MAREKKYLTCDGNQAAAHVAYMFSEVAAIYPITPSSTMAEYVDEWSAQGRKNIFGERVVVEEMQSEAGAAGAVHGSLQAGALTTTFTASQGLLLMLPNMYKIAGELLPCVFHVSARALAAQALSIFGDHQDVMSARSTGFAQLCTGSVQEVMDLAGVAHLSTIRSRIPFIHFFDGFRTSHEIQKIEALDNEDLAQFIDWDALNEFRNRGLSPLHPVVRGTAQNPDIYFQSREASNRFYDAVPEIVQHYMDEVAKVTGRKYHLFDYYGDKDAEHVIIAMGSVTEAIREVVDLRMSQGEKVGLLSVHLYRPFSAKHFLAAMPETVKRIAVLDRTKEPGANGEPLYLDVKDCYYNQPNAPLIVGGRYGLSSKDTTPVQIMSVFDNLKLNEPKNRFTIGIVDDVTFTSLPMGEDIQLGSDYFEAKFFGLGADGTVGANKNSVKIIGDNTDKYCQAYFAYDSKKSGGFTCSHLRFGDKPIRSTYLVVTPNFVACHVPAYLRMYKVLKGLRDNGTFLLNSPWDAEHVADNIPVKVKKYMAKHKIRFFIIDATKIAMEIGLGNRTNTILQSAFFKISGVIPYDLAVEQMKKFIVKSYGRKGEEVVNKNYAAIDRGAEVVEVKVDPEWINLPDELEIRHEHDTDFVHNVVRVVNAQAGDELPVSAFCGREDGTWDSGTAASEKRGVAPFVPVWNSDNCIQCNQCAYVCPHATIRPFLLNDEERQKTGIPTIKAIGKQFDGLDFRIQVNVLDCMGCGNCVDVCPGRKGEKALEMVPIQTQLEEQKNWDKAFLQVSSKAHLVDIAANVKNSQFSQPLFEYSGACAGCGETPYVKLLSQLFGSRQMIANATGCSSIYSASAPSTPYTTNEKGEGPAWANSLFEDNAEFGLGMHMAKETLRSRLLNVANEALQDEMIGQNIKCLLSEWIENISDASRCKALYDAIVPELEAAKDNDLVEKLLSLKDHFIKHSQWIIGGDGWAYDIGFGGLDHVLASGKNVNVLVLDTEVYSNTGGQSSKSTPIGAIAKFASGGKRVRKKDLGMIAATYGYVYVAQIAIGANQAQTLKAIREAEAYDGPSLVIAYSPCISHGIKAGMGKTQAEGKNAVECGYWHLWRYNPQLESEGKNPFQLDSAEPKWELFKDYLKGEVRYASVAKVYPQEADELFQAALENAQWRYRNYKRLEASNWQKEEN</sequence>
<dbReference type="PIRSF" id="PIRSF000159">
    <property type="entry name" value="NifJ"/>
    <property type="match status" value="1"/>
</dbReference>
<dbReference type="Pfam" id="PF17147">
    <property type="entry name" value="PFOR_II"/>
    <property type="match status" value="1"/>
</dbReference>
<evidence type="ECO:0000256" key="3">
    <source>
        <dbReference type="ARBA" id="ARBA00022485"/>
    </source>
</evidence>
<dbReference type="Pfam" id="PF01558">
    <property type="entry name" value="POR"/>
    <property type="match status" value="1"/>
</dbReference>
<protein>
    <submittedName>
        <fullName evidence="14">Pyruvate synthase subunit porA</fullName>
        <ecNumber evidence="14">1.2.7.1</ecNumber>
    </submittedName>
</protein>
<evidence type="ECO:0000256" key="12">
    <source>
        <dbReference type="PIRSR" id="PIRSR000159-50"/>
    </source>
</evidence>
<feature type="binding site" evidence="10">
    <location>
        <position position="33"/>
    </location>
    <ligand>
        <name>pyruvate</name>
        <dbReference type="ChEBI" id="CHEBI:15361"/>
    </ligand>
</feature>
<dbReference type="KEGG" id="pcre:NCTC12858_01353"/>
<evidence type="ECO:0000256" key="4">
    <source>
        <dbReference type="ARBA" id="ARBA00022723"/>
    </source>
</evidence>
<dbReference type="NCBIfam" id="TIGR02176">
    <property type="entry name" value="pyruv_ox_red"/>
    <property type="match status" value="1"/>
</dbReference>
<dbReference type="Pfam" id="PF12838">
    <property type="entry name" value="Fer4_7"/>
    <property type="match status" value="1"/>
</dbReference>
<dbReference type="FunFam" id="3.40.920.10:FF:000001">
    <property type="entry name" value="Pyruvate:ferredoxin (Flavodoxin) oxidoreductase"/>
    <property type="match status" value="1"/>
</dbReference>
<dbReference type="InterPro" id="IPR017900">
    <property type="entry name" value="4Fe4S_Fe_S_CS"/>
</dbReference>
<feature type="site" description="Important for catalytic activity" evidence="11">
    <location>
        <position position="1000"/>
    </location>
</feature>
<feature type="binding site" evidence="10">
    <location>
        <position position="116"/>
    </location>
    <ligand>
        <name>pyruvate</name>
        <dbReference type="ChEBI" id="CHEBI:15361"/>
    </ligand>
</feature>
<dbReference type="InterPro" id="IPR019456">
    <property type="entry name" value="Pyrv-flavodox_OxRtase_EKR"/>
</dbReference>
<dbReference type="InterPro" id="IPR011766">
    <property type="entry name" value="TPP_enzyme_TPP-bd"/>
</dbReference>
<dbReference type="RefSeq" id="WP_111759383.1">
    <property type="nucleotide sequence ID" value="NZ_LS483447.1"/>
</dbReference>
<keyword evidence="14" id="KW-0670">Pyruvate</keyword>
<dbReference type="Pfam" id="PF02775">
    <property type="entry name" value="TPP_enzyme_C"/>
    <property type="match status" value="1"/>
</dbReference>
<feature type="binding site" evidence="10">
    <location>
        <position position="842"/>
    </location>
    <ligand>
        <name>thiamine diphosphate</name>
        <dbReference type="ChEBI" id="CHEBI:58937"/>
    </ligand>
</feature>